<comment type="caution">
    <text evidence="2">The sequence shown here is derived from an EMBL/GenBank/DDBJ whole genome shotgun (WGS) entry which is preliminary data.</text>
</comment>
<evidence type="ECO:0000313" key="3">
    <source>
        <dbReference type="Proteomes" id="UP000249524"/>
    </source>
</evidence>
<keyword evidence="1" id="KW-0732">Signal</keyword>
<dbReference type="EMBL" id="QFYS01000002">
    <property type="protein sequence ID" value="RAK67605.1"/>
    <property type="molecule type" value="Genomic_DNA"/>
</dbReference>
<evidence type="ECO:0000313" key="2">
    <source>
        <dbReference type="EMBL" id="RAK67605.1"/>
    </source>
</evidence>
<protein>
    <recommendedName>
        <fullName evidence="4">DUF2680 domain-containing protein</fullName>
    </recommendedName>
</protein>
<sequence length="116" mass="13727">MKTLILPLAAATALAAGAASAQPYHGGWTPIERRLERLDHRIDQGVRSGQLTPAEAERLHRQFERVVRIEARYARNGLSNWERRDLDRRFDQLAQQIRWERRDGDRRYGWNDYPRY</sequence>
<feature type="chain" id="PRO_5016431805" description="DUF2680 domain-containing protein" evidence="1">
    <location>
        <begin position="22"/>
        <end position="116"/>
    </location>
</feature>
<organism evidence="2 3">
    <name type="scientific">Phenylobacterium kunshanense</name>
    <dbReference type="NCBI Taxonomy" id="1445034"/>
    <lineage>
        <taxon>Bacteria</taxon>
        <taxon>Pseudomonadati</taxon>
        <taxon>Pseudomonadota</taxon>
        <taxon>Alphaproteobacteria</taxon>
        <taxon>Caulobacterales</taxon>
        <taxon>Caulobacteraceae</taxon>
        <taxon>Phenylobacterium</taxon>
    </lineage>
</organism>
<dbReference type="AlphaFoldDB" id="A0A328BLP5"/>
<dbReference type="Proteomes" id="UP000249524">
    <property type="component" value="Unassembled WGS sequence"/>
</dbReference>
<reference evidence="2 3" key="1">
    <citation type="submission" date="2018-05" db="EMBL/GenBank/DDBJ databases">
        <authorList>
            <person name="Lanie J.A."/>
            <person name="Ng W.-L."/>
            <person name="Kazmierczak K.M."/>
            <person name="Andrzejewski T.M."/>
            <person name="Davidsen T.M."/>
            <person name="Wayne K.J."/>
            <person name="Tettelin H."/>
            <person name="Glass J.I."/>
            <person name="Rusch D."/>
            <person name="Podicherti R."/>
            <person name="Tsui H.-C.T."/>
            <person name="Winkler M.E."/>
        </authorList>
    </citation>
    <scope>NUCLEOTIDE SEQUENCE [LARGE SCALE GENOMIC DNA]</scope>
    <source>
        <strain evidence="2 3">BUT-10</strain>
    </source>
</reference>
<dbReference type="OrthoDB" id="7569823at2"/>
<feature type="signal peptide" evidence="1">
    <location>
        <begin position="1"/>
        <end position="21"/>
    </location>
</feature>
<evidence type="ECO:0000256" key="1">
    <source>
        <dbReference type="SAM" id="SignalP"/>
    </source>
</evidence>
<name>A0A328BLP5_9CAUL</name>
<evidence type="ECO:0008006" key="4">
    <source>
        <dbReference type="Google" id="ProtNLM"/>
    </source>
</evidence>
<proteinExistence type="predicted"/>
<dbReference type="RefSeq" id="WP_111275215.1">
    <property type="nucleotide sequence ID" value="NZ_QFYS01000002.1"/>
</dbReference>
<gene>
    <name evidence="2" type="ORF">DJ019_06770</name>
</gene>
<accession>A0A328BLP5</accession>
<keyword evidence="3" id="KW-1185">Reference proteome</keyword>